<organism evidence="1 2">
    <name type="scientific">Clostridium botulinum</name>
    <dbReference type="NCBI Taxonomy" id="1491"/>
    <lineage>
        <taxon>Bacteria</taxon>
        <taxon>Bacillati</taxon>
        <taxon>Bacillota</taxon>
        <taxon>Clostridia</taxon>
        <taxon>Eubacteriales</taxon>
        <taxon>Clostridiaceae</taxon>
        <taxon>Clostridium</taxon>
    </lineage>
</organism>
<dbReference type="Proteomes" id="UP000472521">
    <property type="component" value="Unassembled WGS sequence"/>
</dbReference>
<name>A0A6B4KCD4_CLOBO</name>
<evidence type="ECO:0000313" key="2">
    <source>
        <dbReference type="Proteomes" id="UP000472521"/>
    </source>
</evidence>
<protein>
    <submittedName>
        <fullName evidence="1">Uncharacterized protein</fullName>
    </submittedName>
</protein>
<dbReference type="AlphaFoldDB" id="A0A6B4KCD4"/>
<dbReference type="EMBL" id="SWND01000017">
    <property type="protein sequence ID" value="NFF03633.1"/>
    <property type="molecule type" value="Genomic_DNA"/>
</dbReference>
<comment type="caution">
    <text evidence="1">The sequence shown here is derived from an EMBL/GenBank/DDBJ whole genome shotgun (WGS) entry which is preliminary data.</text>
</comment>
<reference evidence="1 2" key="1">
    <citation type="submission" date="2019-04" db="EMBL/GenBank/DDBJ databases">
        <title>Genome sequencing of Clostridium botulinum Groups I-IV and Clostridium butyricum.</title>
        <authorList>
            <person name="Brunt J."/>
            <person name="Van Vliet A.H.M."/>
            <person name="Stringer S.C."/>
            <person name="Carter A.T."/>
            <person name="Peck M.W."/>
        </authorList>
    </citation>
    <scope>NUCLEOTIDE SEQUENCE [LARGE SCALE GENOMIC DNA]</scope>
    <source>
        <strain evidence="1 2">IFR 18/054</strain>
    </source>
</reference>
<proteinExistence type="predicted"/>
<accession>A0A6B4KCD4</accession>
<gene>
    <name evidence="1" type="ORF">FCV25_18215</name>
</gene>
<sequence>MQFEQVSKLIEKLNQKRRIGYLATDEQKLLAELTFLMKIYTNTNKKISINESLGTSSNACPTCGRLY</sequence>
<evidence type="ECO:0000313" key="1">
    <source>
        <dbReference type="EMBL" id="NFF03633.1"/>
    </source>
</evidence>